<gene>
    <name evidence="1" type="ORF">RN001_005699</name>
</gene>
<name>A0AAN7Q868_9COLE</name>
<accession>A0AAN7Q868</accession>
<comment type="caution">
    <text evidence="1">The sequence shown here is derived from an EMBL/GenBank/DDBJ whole genome shotgun (WGS) entry which is preliminary data.</text>
</comment>
<evidence type="ECO:0000313" key="1">
    <source>
        <dbReference type="EMBL" id="KAK4882380.1"/>
    </source>
</evidence>
<protein>
    <submittedName>
        <fullName evidence="1">Uncharacterized protein</fullName>
    </submittedName>
</protein>
<organism evidence="1 2">
    <name type="scientific">Aquatica leii</name>
    <dbReference type="NCBI Taxonomy" id="1421715"/>
    <lineage>
        <taxon>Eukaryota</taxon>
        <taxon>Metazoa</taxon>
        <taxon>Ecdysozoa</taxon>
        <taxon>Arthropoda</taxon>
        <taxon>Hexapoda</taxon>
        <taxon>Insecta</taxon>
        <taxon>Pterygota</taxon>
        <taxon>Neoptera</taxon>
        <taxon>Endopterygota</taxon>
        <taxon>Coleoptera</taxon>
        <taxon>Polyphaga</taxon>
        <taxon>Elateriformia</taxon>
        <taxon>Elateroidea</taxon>
        <taxon>Lampyridae</taxon>
        <taxon>Luciolinae</taxon>
        <taxon>Aquatica</taxon>
    </lineage>
</organism>
<dbReference type="EMBL" id="JARPUR010000002">
    <property type="protein sequence ID" value="KAK4882380.1"/>
    <property type="molecule type" value="Genomic_DNA"/>
</dbReference>
<evidence type="ECO:0000313" key="2">
    <source>
        <dbReference type="Proteomes" id="UP001353858"/>
    </source>
</evidence>
<dbReference type="AlphaFoldDB" id="A0AAN7Q868"/>
<keyword evidence="2" id="KW-1185">Reference proteome</keyword>
<dbReference type="Proteomes" id="UP001353858">
    <property type="component" value="Unassembled WGS sequence"/>
</dbReference>
<reference evidence="2" key="1">
    <citation type="submission" date="2023-01" db="EMBL/GenBank/DDBJ databases">
        <title>Key to firefly adult light organ development and bioluminescence: homeobox transcription factors regulate luciferase expression and transportation to peroxisome.</title>
        <authorList>
            <person name="Fu X."/>
        </authorList>
    </citation>
    <scope>NUCLEOTIDE SEQUENCE [LARGE SCALE GENOMIC DNA]</scope>
</reference>
<dbReference type="PANTHER" id="PTHR33480">
    <property type="entry name" value="SET DOMAIN-CONTAINING PROTEIN-RELATED"/>
    <property type="match status" value="1"/>
</dbReference>
<sequence>MGHSQKTHKEFYRITEDTYQTAKVAKVLLLLNAVKGSEFKGKTLEEIQVSENRIVEDECKNKEKQTDIEETIDNEIVSDSNECSTEKLDHPSNKVFTPLRNMVNTVNSAKIGNRVRWSKDAKKTVFSYFKNHLKSKIPPKKAECLSLIHERQDLFTETDWVRIKTLVYNTNRSK</sequence>
<dbReference type="PANTHER" id="PTHR33480:SF1">
    <property type="entry name" value="TYR RECOMBINASE DOMAIN-CONTAINING PROTEIN"/>
    <property type="match status" value="1"/>
</dbReference>
<proteinExistence type="predicted"/>